<dbReference type="STRING" id="1462993.A6V36_31130"/>
<dbReference type="InterPro" id="IPR029044">
    <property type="entry name" value="Nucleotide-diphossugar_trans"/>
</dbReference>
<organism evidence="2 5">
    <name type="scientific">Paraburkholderia ginsengiterrae</name>
    <dbReference type="NCBI Taxonomy" id="1462993"/>
    <lineage>
        <taxon>Bacteria</taxon>
        <taxon>Pseudomonadati</taxon>
        <taxon>Pseudomonadota</taxon>
        <taxon>Betaproteobacteria</taxon>
        <taxon>Burkholderiales</taxon>
        <taxon>Burkholderiaceae</taxon>
        <taxon>Paraburkholderia</taxon>
    </lineage>
</organism>
<dbReference type="PANTHER" id="PTHR43685">
    <property type="entry name" value="GLYCOSYLTRANSFERASE"/>
    <property type="match status" value="1"/>
</dbReference>
<dbReference type="PANTHER" id="PTHR43685:SF2">
    <property type="entry name" value="GLYCOSYLTRANSFERASE 2-LIKE DOMAIN-CONTAINING PROTEIN"/>
    <property type="match status" value="1"/>
</dbReference>
<dbReference type="RefSeq" id="WP_064269014.1">
    <property type="nucleotide sequence ID" value="NZ_LXJZ01000178.1"/>
</dbReference>
<dbReference type="CDD" id="cd03801">
    <property type="entry name" value="GT4_PimA-like"/>
    <property type="match status" value="1"/>
</dbReference>
<dbReference type="AlphaFoldDB" id="A0A1A9MWI6"/>
<reference evidence="4 5" key="1">
    <citation type="submission" date="2016-04" db="EMBL/GenBank/DDBJ databases">
        <title>Reclassification of Paraburkholderia panaciterrae (Farh et al. 2015) Dobritsa &amp; Samadpour 2016 as a later homotypic synonym of Paraburkholderia ginsengiterrae (Farh et al. 2015) Dobritsa &amp; Samadpour 2016.</title>
        <authorList>
            <person name="Dobritsa A.P."/>
            <person name="Kutumbaka K."/>
            <person name="Samadpour M."/>
        </authorList>
    </citation>
    <scope>NUCLEOTIDE SEQUENCE [LARGE SCALE GENOMIC DNA]</scope>
    <source>
        <strain evidence="2 5">DCY85</strain>
        <strain evidence="3 4">DCY85-1</strain>
    </source>
</reference>
<evidence type="ECO:0000313" key="4">
    <source>
        <dbReference type="Proteomes" id="UP000077961"/>
    </source>
</evidence>
<accession>A0A1A9MWI6</accession>
<dbReference type="Pfam" id="PF13692">
    <property type="entry name" value="Glyco_trans_1_4"/>
    <property type="match status" value="1"/>
</dbReference>
<comment type="caution">
    <text evidence="2">The sequence shown here is derived from an EMBL/GenBank/DDBJ whole genome shotgun (WGS) entry which is preliminary data.</text>
</comment>
<protein>
    <recommendedName>
        <fullName evidence="1">Glycosyltransferase 2-like domain-containing protein</fullName>
    </recommendedName>
</protein>
<name>A0A1A9MWI6_9BURK</name>
<dbReference type="Gene3D" id="3.40.50.2000">
    <property type="entry name" value="Glycogen Phosphorylase B"/>
    <property type="match status" value="3"/>
</dbReference>
<dbReference type="OrthoDB" id="9786172at2"/>
<dbReference type="SUPFAM" id="SSF53756">
    <property type="entry name" value="UDP-Glycosyltransferase/glycogen phosphorylase"/>
    <property type="match status" value="2"/>
</dbReference>
<dbReference type="SUPFAM" id="SSF53448">
    <property type="entry name" value="Nucleotide-diphospho-sugar transferases"/>
    <property type="match status" value="1"/>
</dbReference>
<dbReference type="Gene3D" id="3.90.550.10">
    <property type="entry name" value="Spore Coat Polysaccharide Biosynthesis Protein SpsA, Chain A"/>
    <property type="match status" value="1"/>
</dbReference>
<gene>
    <name evidence="3" type="ORF">A6V36_31130</name>
    <name evidence="2" type="ORF">A6V37_12125</name>
</gene>
<dbReference type="EMBL" id="LXJZ01000178">
    <property type="protein sequence ID" value="OAJ57689.1"/>
    <property type="molecule type" value="Genomic_DNA"/>
</dbReference>
<evidence type="ECO:0000313" key="2">
    <source>
        <dbReference type="EMBL" id="OAJ51449.1"/>
    </source>
</evidence>
<dbReference type="InterPro" id="IPR001173">
    <property type="entry name" value="Glyco_trans_2-like"/>
</dbReference>
<evidence type="ECO:0000259" key="1">
    <source>
        <dbReference type="Pfam" id="PF00535"/>
    </source>
</evidence>
<dbReference type="Pfam" id="PF00535">
    <property type="entry name" value="Glycos_transf_2"/>
    <property type="match status" value="1"/>
</dbReference>
<evidence type="ECO:0000313" key="5">
    <source>
        <dbReference type="Proteomes" id="UP000078116"/>
    </source>
</evidence>
<evidence type="ECO:0000313" key="3">
    <source>
        <dbReference type="EMBL" id="OAJ57689.1"/>
    </source>
</evidence>
<dbReference type="EMBL" id="LXKA01000393">
    <property type="protein sequence ID" value="OAJ51449.1"/>
    <property type="molecule type" value="Genomic_DNA"/>
</dbReference>
<dbReference type="Proteomes" id="UP000077961">
    <property type="component" value="Unassembled WGS sequence"/>
</dbReference>
<sequence length="1086" mass="121159">MVRASQFLRDAQIRHSSNLIAAPKVSVVLPTYCRGSNGLLARAIESVLSQSFGSLELIVVDDGSTDGTSDVLADFIEHDDRVIHLRHDQNSGFPALRVNEGLLMARGTYCAYQFDDDQWTPDALRVLTAALEADRDCGLAYGKAQLKLADADDMYVGQPFNYSKLVEGNFIANNSVLHRRSVFEQYGGYDMHIVMRRLCDWDLWQRWGRVVRFQFVDEVVSIVSVALEHSLGTTAPLDAFSARAHMAHDRNPRLTPSSLAQYEIDDLTHLSSLGDRRLEDVWSLQVAPFQSRHRDVWPVVRPKCGKPLQVLVTKAHFDTTVDITINNFRASLSDDFNFTYVPQMQVDEASIECADILLLHRTIDYHSLELLSLARKHGKGVVYMMDDDLLSLHEVSPEFGYLAPGEPCHNALTELIRQADLVVTYSPVMQASVAQINPRNVLLETNIPKAWLATANAKLAGAPSAAASTAQPVKVAFAGGGARREEFQVLWPAIVEVSRRMKDQVEFHFWGFEPNDLGRLESPYSCEQYTFSYDEYLSRLTQADFDVMIAPLFTDKRAKRAKCPIKFLEITAAGALGVYSDVQPYAAVVDGVSGLKCANTIESWIDALLKAINLDVSERQSIVKAALKQVERRFTSEAQANWVGATFEAAMCHARLNRPSKADKPRIAYFCHSQYLGGAENHLLRHALLAQQFGFEALFVLPYIAHTAHEEVQRRADRAGVRVAYLPLAVETEVDKLRDLNEDMIDEISWWLRTQKIGLVHSVTLMREVGEACRRNVIPHVTSLYASNSTEPAGIFHCDVVHSDSLLYANQWGRCLGAPAQRILSHTPNAYFEIGQNERMPATTKESLTIGLFGTVQARKGQLQAVEAIGMLQKEFGVCARLKIYGYDQFFPEYVDECWRTAKRYGVERQISFEGFVSDTASTLKEIDIVLCASDWESLPQVILEGMAARRLVVTPLVGGVGEVISNRNGVVIRDNSASAIAHGLLEASQMDPADLNARLSLALQVAEGECSRDAVAKSLFKLYQNAMQRCAARSRAIQPSVAAVARTPQAPIVHEHILFQTLERVRTQLNELNGIADRIEEYRIN</sequence>
<dbReference type="Proteomes" id="UP000078116">
    <property type="component" value="Unassembled WGS sequence"/>
</dbReference>
<keyword evidence="4" id="KW-1185">Reference proteome</keyword>
<dbReference type="InterPro" id="IPR050834">
    <property type="entry name" value="Glycosyltransf_2"/>
</dbReference>
<feature type="domain" description="Glycosyltransferase 2-like" evidence="1">
    <location>
        <begin position="26"/>
        <end position="136"/>
    </location>
</feature>
<proteinExistence type="predicted"/>